<name>A0A4U7ARQ5_9PEZI</name>
<protein>
    <submittedName>
        <fullName evidence="1">Uncharacterized protein</fullName>
    </submittedName>
</protein>
<dbReference type="GO" id="GO:0005794">
    <property type="term" value="C:Golgi apparatus"/>
    <property type="evidence" value="ECO:0007669"/>
    <property type="project" value="TreeGrafter"/>
</dbReference>
<gene>
    <name evidence="1" type="ORF">C1H76_8685</name>
</gene>
<evidence type="ECO:0000313" key="1">
    <source>
        <dbReference type="EMBL" id="TKX19151.1"/>
    </source>
</evidence>
<dbReference type="GO" id="GO:0009306">
    <property type="term" value="P:protein secretion"/>
    <property type="evidence" value="ECO:0007669"/>
    <property type="project" value="TreeGrafter"/>
</dbReference>
<dbReference type="AlphaFoldDB" id="A0A4U7ARQ5"/>
<dbReference type="Proteomes" id="UP000308133">
    <property type="component" value="Unassembled WGS sequence"/>
</dbReference>
<dbReference type="PANTHER" id="PTHR17985:SF8">
    <property type="entry name" value="TRANSPORT AND GOLGI ORGANIZATION PROTEIN 2 HOMOLOG"/>
    <property type="match status" value="1"/>
</dbReference>
<dbReference type="PANTHER" id="PTHR17985">
    <property type="entry name" value="SER/THR-RICH PROTEIN T10 IN DGCR REGION"/>
    <property type="match status" value="1"/>
</dbReference>
<dbReference type="InterPro" id="IPR008551">
    <property type="entry name" value="TANGO2"/>
</dbReference>
<dbReference type="Pfam" id="PF05742">
    <property type="entry name" value="TANGO2"/>
    <property type="match status" value="1"/>
</dbReference>
<organism evidence="1 2">
    <name type="scientific">Elsinoe australis</name>
    <dbReference type="NCBI Taxonomy" id="40998"/>
    <lineage>
        <taxon>Eukaryota</taxon>
        <taxon>Fungi</taxon>
        <taxon>Dikarya</taxon>
        <taxon>Ascomycota</taxon>
        <taxon>Pezizomycotina</taxon>
        <taxon>Dothideomycetes</taxon>
        <taxon>Dothideomycetidae</taxon>
        <taxon>Myriangiales</taxon>
        <taxon>Elsinoaceae</taxon>
        <taxon>Elsinoe</taxon>
    </lineage>
</organism>
<reference evidence="1 2" key="1">
    <citation type="submission" date="2018-02" db="EMBL/GenBank/DDBJ databases">
        <title>Draft genome sequences of Elsinoe sp., causing black scab on jojoba.</title>
        <authorList>
            <person name="Stodart B."/>
            <person name="Jeffress S."/>
            <person name="Ash G."/>
            <person name="Arun Chinnappa K."/>
        </authorList>
    </citation>
    <scope>NUCLEOTIDE SEQUENCE [LARGE SCALE GENOMIC DNA]</scope>
    <source>
        <strain evidence="1 2">Hillstone_2</strain>
    </source>
</reference>
<proteinExistence type="predicted"/>
<comment type="caution">
    <text evidence="1">The sequence shown here is derived from an EMBL/GenBank/DDBJ whole genome shotgun (WGS) entry which is preliminary data.</text>
</comment>
<dbReference type="GO" id="GO:0007030">
    <property type="term" value="P:Golgi organization"/>
    <property type="evidence" value="ECO:0007669"/>
    <property type="project" value="TreeGrafter"/>
</dbReference>
<evidence type="ECO:0000313" key="2">
    <source>
        <dbReference type="Proteomes" id="UP000308133"/>
    </source>
</evidence>
<sequence>MEKSQSRYMVFGTRHISNEPPSSVLPSRWPGSDRVPSHLDATHPQYEFLSRPTAPADWWDPPNTHVLGGRDLQRDIRGTWLGITKQGRIGCLTNFRESEGQPVSGLKSRGGIVNSFLTTAPNSHESTTDSARRIVEEDGVNDVGGFSLLFGRLTRPGQSGETEGLAIISNRTPDVSGVTRIAQRPGETHGLSNSHFGDSTWPKVTTGERLLKQVVDEHAQNPGATENELVDQIFHTLSVDTLPRRKSGEDWETYVLQLRNSIFIPKVGGQVEKLASDEVHAAQSIHKVESRSERKDLAGVYATQKQTVILVDRDGNVTFTEKTLYTRNGNANGVEEDVRTFKFPIEGW</sequence>
<dbReference type="EMBL" id="PTQR01000119">
    <property type="protein sequence ID" value="TKX19151.1"/>
    <property type="molecule type" value="Genomic_DNA"/>
</dbReference>
<accession>A0A4U7ARQ5</accession>